<sequence>MPAPLAAPSSRSTIKRMHAGHFAFMRALIQGMDARASWDRYLAAEGEAGDRRQVQRTIAWIKDAFAAAARREHRPGTARLILFDASRVVERASQPLPALAEFAHAQGLEDFSEDEQLEAYLAAYPDASRASPAQARGAPRRRARVVERQLDALRWLEHLVIHEPRPSDPIGAWLSPRLSHRLAQGGLVTLGDLVARMNAQGGTWWRACPGVGEHKAAYVAGWVRDHLSQLGLALSPFALDNWARLPAAQKATLVVPAMALRPLEKLIVPPSLDGRDGSNRELGASSDLSNDIEAIQRWVDSKAAAQGPGQEGVAVPSLTATQRSYRREAERLLLWGILVRGKALASLDAEDAGDYLTFIAVPPASWCGPRGGPRWSPHWRPFEGPLSVAARRQAVVILHGLFAHLVRQRYLRTNAFAAQLAAVRPRPDVDPATRGDTSRAIPGPLATPQFPPKGLPSH</sequence>
<evidence type="ECO:0000313" key="3">
    <source>
        <dbReference type="Proteomes" id="UP000249135"/>
    </source>
</evidence>
<accession>A0A2W5STW6</accession>
<evidence type="ECO:0008006" key="4">
    <source>
        <dbReference type="Google" id="ProtNLM"/>
    </source>
</evidence>
<evidence type="ECO:0000256" key="1">
    <source>
        <dbReference type="SAM" id="MobiDB-lite"/>
    </source>
</evidence>
<protein>
    <recommendedName>
        <fullName evidence="4">Integrase</fullName>
    </recommendedName>
</protein>
<reference evidence="2 3" key="1">
    <citation type="submission" date="2017-08" db="EMBL/GenBank/DDBJ databases">
        <title>Infants hospitalized years apart are colonized by the same room-sourced microbial strains.</title>
        <authorList>
            <person name="Brooks B."/>
            <person name="Olm M.R."/>
            <person name="Firek B.A."/>
            <person name="Baker R."/>
            <person name="Thomas B.C."/>
            <person name="Morowitz M.J."/>
            <person name="Banfield J.F."/>
        </authorList>
    </citation>
    <scope>NUCLEOTIDE SEQUENCE [LARGE SCALE GENOMIC DNA]</scope>
    <source>
        <strain evidence="2">S2_005_003_R2_41</strain>
    </source>
</reference>
<dbReference type="AlphaFoldDB" id="A0A2W5STW6"/>
<organism evidence="2 3">
    <name type="scientific">Variovorax paradoxus</name>
    <dbReference type="NCBI Taxonomy" id="34073"/>
    <lineage>
        <taxon>Bacteria</taxon>
        <taxon>Pseudomonadati</taxon>
        <taxon>Pseudomonadota</taxon>
        <taxon>Betaproteobacteria</taxon>
        <taxon>Burkholderiales</taxon>
        <taxon>Comamonadaceae</taxon>
        <taxon>Variovorax</taxon>
    </lineage>
</organism>
<name>A0A2W5STW6_VARPD</name>
<dbReference type="Pfam" id="PF12482">
    <property type="entry name" value="DUF3701"/>
    <property type="match status" value="1"/>
</dbReference>
<dbReference type="EMBL" id="QFPP01000004">
    <property type="protein sequence ID" value="PZQ78200.1"/>
    <property type="molecule type" value="Genomic_DNA"/>
</dbReference>
<feature type="region of interest" description="Disordered" evidence="1">
    <location>
        <begin position="426"/>
        <end position="458"/>
    </location>
</feature>
<feature type="compositionally biased region" description="Basic and acidic residues" evidence="1">
    <location>
        <begin position="426"/>
        <end position="437"/>
    </location>
</feature>
<gene>
    <name evidence="2" type="ORF">DI563_01240</name>
</gene>
<dbReference type="Proteomes" id="UP000249135">
    <property type="component" value="Unassembled WGS sequence"/>
</dbReference>
<comment type="caution">
    <text evidence="2">The sequence shown here is derived from an EMBL/GenBank/DDBJ whole genome shotgun (WGS) entry which is preliminary data.</text>
</comment>
<proteinExistence type="predicted"/>
<evidence type="ECO:0000313" key="2">
    <source>
        <dbReference type="EMBL" id="PZQ78200.1"/>
    </source>
</evidence>
<dbReference type="InterPro" id="IPR022169">
    <property type="entry name" value="DUF3701"/>
</dbReference>
<feature type="compositionally biased region" description="Pro residues" evidence="1">
    <location>
        <begin position="449"/>
        <end position="458"/>
    </location>
</feature>